<evidence type="ECO:0000313" key="2">
    <source>
        <dbReference type="Proteomes" id="UP001189180"/>
    </source>
</evidence>
<organism evidence="1 2">
    <name type="scientific">Fasciola hepatica</name>
    <name type="common">Liver fluke</name>
    <dbReference type="NCBI Taxonomy" id="6192"/>
    <lineage>
        <taxon>Eukaryota</taxon>
        <taxon>Metazoa</taxon>
        <taxon>Spiralia</taxon>
        <taxon>Lophotrochozoa</taxon>
        <taxon>Platyhelminthes</taxon>
        <taxon>Trematoda</taxon>
        <taxon>Digenea</taxon>
        <taxon>Plagiorchiida</taxon>
        <taxon>Echinostomata</taxon>
        <taxon>Echinostomatoidea</taxon>
        <taxon>Fasciolidae</taxon>
        <taxon>Fasciola</taxon>
    </lineage>
</organism>
<gene>
    <name evidence="1" type="ORF">FHB240107_LOCUS11900</name>
</gene>
<dbReference type="Proteomes" id="UP001189180">
    <property type="component" value="Unassembled WGS sequence"/>
</dbReference>
<reference evidence="1 2" key="1">
    <citation type="submission" date="2024-08" db="EMBL/GenBank/DDBJ databases">
        <authorList>
            <person name="Paterson S."/>
        </authorList>
    </citation>
    <scope>NUCLEOTIDE SEQUENCE [LARGE SCALE GENOMIC DNA]</scope>
</reference>
<dbReference type="AlphaFoldDB" id="A0ABC9HI53"/>
<proteinExistence type="predicted"/>
<keyword evidence="2" id="KW-1185">Reference proteome</keyword>
<accession>A0ABC9HI53</accession>
<dbReference type="EMBL" id="CANUEZ050000231">
    <property type="protein sequence ID" value="CAM0512661.1"/>
    <property type="molecule type" value="Genomic_DNA"/>
</dbReference>
<name>A0ABC9HI53_FASHE</name>
<comment type="caution">
    <text evidence="1">The sequence shown here is derived from an EMBL/GenBank/DDBJ whole genome shotgun (WGS) entry which is preliminary data.</text>
</comment>
<evidence type="ECO:0000313" key="1">
    <source>
        <dbReference type="EMBL" id="CAM0512661.1"/>
    </source>
</evidence>
<protein>
    <submittedName>
        <fullName evidence="1">Uncharacterized protein</fullName>
    </submittedName>
</protein>
<sequence length="192" mass="22204">MSTIRILIPSNTARSKTVIKSDIPKVSVYLYGIPYKRDVHQFDHCIKPYTLAPEGGPTLPQSMLLFNRSYIRVKDILIICHPVPQLATFSYPRMKCTGLVDGNRLTWFVCFDGIYYKTRWSQSGRTKPVYNFRRPAEQISHGHHGVTAFSVPPHISVLCFPVLMKSFCRFFHYLLSSYQDHHRTNGCCSYCY</sequence>